<dbReference type="GO" id="GO:0016491">
    <property type="term" value="F:oxidoreductase activity"/>
    <property type="evidence" value="ECO:0007669"/>
    <property type="project" value="InterPro"/>
</dbReference>
<comment type="caution">
    <text evidence="1">The sequence shown here is derived from an EMBL/GenBank/DDBJ whole genome shotgun (WGS) entry which is preliminary data.</text>
</comment>
<dbReference type="PANTHER" id="PTHR33563:SF9">
    <property type="entry name" value="USPA DOMAIN-CONTAINING PROTEIN"/>
    <property type="match status" value="1"/>
</dbReference>
<dbReference type="Proteomes" id="UP001058974">
    <property type="component" value="Chromosome 2"/>
</dbReference>
<evidence type="ECO:0000313" key="1">
    <source>
        <dbReference type="EMBL" id="KAI5438055.1"/>
    </source>
</evidence>
<dbReference type="GO" id="GO:0003856">
    <property type="term" value="F:3-dehydroquinate synthase activity"/>
    <property type="evidence" value="ECO:0007669"/>
    <property type="project" value="InterPro"/>
</dbReference>
<dbReference type="GO" id="GO:0009073">
    <property type="term" value="P:aromatic amino acid family biosynthetic process"/>
    <property type="evidence" value="ECO:0007669"/>
    <property type="project" value="InterPro"/>
</dbReference>
<reference evidence="1 2" key="1">
    <citation type="journal article" date="2022" name="Nat. Genet.">
        <title>Improved pea reference genome and pan-genome highlight genomic features and evolutionary characteristics.</title>
        <authorList>
            <person name="Yang T."/>
            <person name="Liu R."/>
            <person name="Luo Y."/>
            <person name="Hu S."/>
            <person name="Wang D."/>
            <person name="Wang C."/>
            <person name="Pandey M.K."/>
            <person name="Ge S."/>
            <person name="Xu Q."/>
            <person name="Li N."/>
            <person name="Li G."/>
            <person name="Huang Y."/>
            <person name="Saxena R.K."/>
            <person name="Ji Y."/>
            <person name="Li M."/>
            <person name="Yan X."/>
            <person name="He Y."/>
            <person name="Liu Y."/>
            <person name="Wang X."/>
            <person name="Xiang C."/>
            <person name="Varshney R.K."/>
            <person name="Ding H."/>
            <person name="Gao S."/>
            <person name="Zong X."/>
        </authorList>
    </citation>
    <scope>NUCLEOTIDE SEQUENCE [LARGE SCALE GENOMIC DNA]</scope>
    <source>
        <strain evidence="1 2">cv. Zhongwan 6</strain>
    </source>
</reference>
<sequence length="218" mass="25335">MLKLLAWDKKSHENDLPDHDFTSTENTNKHVVVVMDGMTEFTTEPLQWALDNVVTVECPLTLVGVMPWLNIPLSSKTRNDFWMVEMEDPPLVKEKNECRNDKYLKCHIVIDLCRKYGVVPQKKIVMGYPLRMLVVEQLVTLSPTWVLFDRSHRRNREFYAKNIPCNILMMNEDGRIDMIKSKQTMIHNDNSFSREFSMASSSATPQLTVSEESRQAIK</sequence>
<dbReference type="AlphaFoldDB" id="A0A9D4YI65"/>
<organism evidence="1 2">
    <name type="scientific">Pisum sativum</name>
    <name type="common">Garden pea</name>
    <name type="synonym">Lathyrus oleraceus</name>
    <dbReference type="NCBI Taxonomy" id="3888"/>
    <lineage>
        <taxon>Eukaryota</taxon>
        <taxon>Viridiplantae</taxon>
        <taxon>Streptophyta</taxon>
        <taxon>Embryophyta</taxon>
        <taxon>Tracheophyta</taxon>
        <taxon>Spermatophyta</taxon>
        <taxon>Magnoliopsida</taxon>
        <taxon>eudicotyledons</taxon>
        <taxon>Gunneridae</taxon>
        <taxon>Pentapetalae</taxon>
        <taxon>rosids</taxon>
        <taxon>fabids</taxon>
        <taxon>Fabales</taxon>
        <taxon>Fabaceae</taxon>
        <taxon>Papilionoideae</taxon>
        <taxon>50 kb inversion clade</taxon>
        <taxon>NPAAA clade</taxon>
        <taxon>Hologalegina</taxon>
        <taxon>IRL clade</taxon>
        <taxon>Fabeae</taxon>
        <taxon>Lathyrus</taxon>
    </lineage>
</organism>
<evidence type="ECO:0000313" key="2">
    <source>
        <dbReference type="Proteomes" id="UP001058974"/>
    </source>
</evidence>
<dbReference type="Gramene" id="Psat2g136320.1">
    <property type="protein sequence ID" value="Psat2g136320.1.cds"/>
    <property type="gene ID" value="Psat2g136320"/>
</dbReference>
<accession>A0A9D4YI65</accession>
<dbReference type="Gramene" id="PSAT_LOCUS8674_t1">
    <property type="protein sequence ID" value="CAL5188494.1"/>
    <property type="gene ID" value="PSAT_LOCUS8674"/>
</dbReference>
<name>A0A9D4YI65_PEA</name>
<proteinExistence type="predicted"/>
<dbReference type="Gramene" id="Psat02G0397100-T1">
    <property type="protein sequence ID" value="KAI5438055.1"/>
    <property type="gene ID" value="KIW84_023971"/>
</dbReference>
<dbReference type="InterPro" id="IPR002812">
    <property type="entry name" value="DHQS"/>
</dbReference>
<dbReference type="PANTHER" id="PTHR33563">
    <property type="match status" value="1"/>
</dbReference>
<keyword evidence="2" id="KW-1185">Reference proteome</keyword>
<gene>
    <name evidence="1" type="ORF">KIW84_023971</name>
</gene>
<protein>
    <submittedName>
        <fullName evidence="1">Uncharacterized protein</fullName>
    </submittedName>
</protein>
<dbReference type="EMBL" id="JAMSHJ010000002">
    <property type="protein sequence ID" value="KAI5438055.1"/>
    <property type="molecule type" value="Genomic_DNA"/>
</dbReference>